<dbReference type="Gene3D" id="2.130.10.10">
    <property type="entry name" value="YVTN repeat-like/Quinoprotein amine dehydrogenase"/>
    <property type="match status" value="1"/>
</dbReference>
<proteinExistence type="predicted"/>
<feature type="compositionally biased region" description="Polar residues" evidence="1">
    <location>
        <begin position="726"/>
        <end position="740"/>
    </location>
</feature>
<dbReference type="InterPro" id="IPR026054">
    <property type="entry name" value="Nucleoporin"/>
</dbReference>
<dbReference type="AlphaFoldDB" id="A0A1I7U456"/>
<feature type="compositionally biased region" description="Gly residues" evidence="1">
    <location>
        <begin position="962"/>
        <end position="975"/>
    </location>
</feature>
<feature type="region of interest" description="Disordered" evidence="1">
    <location>
        <begin position="156"/>
        <end position="175"/>
    </location>
</feature>
<feature type="compositionally biased region" description="Polar residues" evidence="1">
    <location>
        <begin position="883"/>
        <end position="893"/>
    </location>
</feature>
<feature type="compositionally biased region" description="Low complexity" evidence="1">
    <location>
        <begin position="867"/>
        <end position="876"/>
    </location>
</feature>
<dbReference type="Proteomes" id="UP000095282">
    <property type="component" value="Unplaced"/>
</dbReference>
<protein>
    <submittedName>
        <fullName evidence="3">Nup214_FG domain-containing protein</fullName>
    </submittedName>
</protein>
<feature type="region of interest" description="Disordered" evidence="1">
    <location>
        <begin position="575"/>
        <end position="1034"/>
    </location>
</feature>
<dbReference type="GO" id="GO:0017056">
    <property type="term" value="F:structural constituent of nuclear pore"/>
    <property type="evidence" value="ECO:0007669"/>
    <property type="project" value="TreeGrafter"/>
</dbReference>
<feature type="compositionally biased region" description="Gly residues" evidence="1">
    <location>
        <begin position="741"/>
        <end position="753"/>
    </location>
</feature>
<dbReference type="PANTHER" id="PTHR23193:SF46">
    <property type="entry name" value="NUCLEAR PORE COMPLEX PROTEIN NUP214"/>
    <property type="match status" value="1"/>
</dbReference>
<dbReference type="STRING" id="1561998.A0A1I7U456"/>
<dbReference type="WBParaSite" id="Csp11.Scaffold629.g14662.t1">
    <property type="protein sequence ID" value="Csp11.Scaffold629.g14662.t1"/>
    <property type="gene ID" value="Csp11.Scaffold629.g14662"/>
</dbReference>
<dbReference type="GO" id="GO:0006405">
    <property type="term" value="P:RNA export from nucleus"/>
    <property type="evidence" value="ECO:0007669"/>
    <property type="project" value="TreeGrafter"/>
</dbReference>
<feature type="compositionally biased region" description="Low complexity" evidence="1">
    <location>
        <begin position="202"/>
        <end position="212"/>
    </location>
</feature>
<keyword evidence="2" id="KW-1185">Reference proteome</keyword>
<feature type="compositionally biased region" description="Polar residues" evidence="1">
    <location>
        <begin position="1021"/>
        <end position="1034"/>
    </location>
</feature>
<dbReference type="SUPFAM" id="SSF117289">
    <property type="entry name" value="Nucleoporin domain"/>
    <property type="match status" value="1"/>
</dbReference>
<dbReference type="GO" id="GO:0008139">
    <property type="term" value="F:nuclear localization sequence binding"/>
    <property type="evidence" value="ECO:0007669"/>
    <property type="project" value="TreeGrafter"/>
</dbReference>
<evidence type="ECO:0000256" key="1">
    <source>
        <dbReference type="SAM" id="MobiDB-lite"/>
    </source>
</evidence>
<dbReference type="InterPro" id="IPR015943">
    <property type="entry name" value="WD40/YVTN_repeat-like_dom_sf"/>
</dbReference>
<dbReference type="GO" id="GO:0005643">
    <property type="term" value="C:nuclear pore"/>
    <property type="evidence" value="ECO:0007669"/>
    <property type="project" value="TreeGrafter"/>
</dbReference>
<feature type="compositionally biased region" description="Basic and acidic residues" evidence="1">
    <location>
        <begin position="621"/>
        <end position="634"/>
    </location>
</feature>
<organism evidence="2 3">
    <name type="scientific">Caenorhabditis tropicalis</name>
    <dbReference type="NCBI Taxonomy" id="1561998"/>
    <lineage>
        <taxon>Eukaryota</taxon>
        <taxon>Metazoa</taxon>
        <taxon>Ecdysozoa</taxon>
        <taxon>Nematoda</taxon>
        <taxon>Chromadorea</taxon>
        <taxon>Rhabditida</taxon>
        <taxon>Rhabditina</taxon>
        <taxon>Rhabditomorpha</taxon>
        <taxon>Rhabditoidea</taxon>
        <taxon>Rhabditidae</taxon>
        <taxon>Peloderinae</taxon>
        <taxon>Caenorhabditis</taxon>
    </lineage>
</organism>
<feature type="compositionally biased region" description="Basic and acidic residues" evidence="1">
    <location>
        <begin position="702"/>
        <end position="724"/>
    </location>
</feature>
<feature type="compositionally biased region" description="Basic and acidic residues" evidence="1">
    <location>
        <begin position="643"/>
        <end position="692"/>
    </location>
</feature>
<feature type="compositionally biased region" description="Low complexity" evidence="1">
    <location>
        <begin position="907"/>
        <end position="927"/>
    </location>
</feature>
<evidence type="ECO:0000313" key="3">
    <source>
        <dbReference type="WBParaSite" id="Csp11.Scaffold629.g14662.t1"/>
    </source>
</evidence>
<feature type="compositionally biased region" description="Low complexity" evidence="1">
    <location>
        <begin position="602"/>
        <end position="616"/>
    </location>
</feature>
<feature type="region of interest" description="Disordered" evidence="1">
    <location>
        <begin position="197"/>
        <end position="227"/>
    </location>
</feature>
<evidence type="ECO:0000313" key="2">
    <source>
        <dbReference type="Proteomes" id="UP000095282"/>
    </source>
</evidence>
<sequence>MRCKKDKTAEWMQYHELSYSSSKWPLPPQLFPSAQLLVDWNVVLVGNSKTSEITTVGKRDEWQTWVPVEGEGIYLPTTASGKDTVAVGVAVDRSMTAEVALNAEGTQKHRPSPLILCLTNDGILTVHHVISTFEAHKPCQIPSQNIAISGLQKRQFNESKPVQKTPEPPRTPTTPAAAPMALFQQTSAPKPLIPATTPLSAPKPAIPTTPTKRVIPEDPRTPEDTKEKELMAKKKLLVEKWIHLNREMISTKDSVMKMGFAIGRVKSTVLECAEVVKSSLGDSKEVMEELRSLILVMERMSERTQHTVKDMDFEIYEKMELVSKVEEGETVVDALRSSSETEKLMRFNKLEASADALAAKFEDVTDQMKKLKAGILEKETMRKQAVLSPFRQKHGPETDVALKVMRNVSKIIVDTRDRIQRTELDFVRFQREKTVPKGSQKKKGIQKPMEISVLEGDAPRNAKLTDAEILKARQALVARIQKRGLVKTREIQTESYRTPREPKKREEIDTTSLSNAILKLSMTPRRVIPASSFLTPDHLKPTKSDATTQADEPPVIQKVLVEKQNVEERIVETTPKTMPEQKPPASSIFPGSLFGAKTQSPGSGSIFGGKSSIFGGQVTPKKKEVEAKREEPKEQLLQNPKDPIPKAEPPKVVEEAKVDPPKVDVVPKETPKPEIPKPEEKELIPKVEEPPKPSEPLAQVVEEQKTPIKVDMEKEPEEPKKETPKASFSFNTTPKTTSSIFGGGLQTTPGTGGSSSIFGSKAPVTTTPSSSIFGGGLKTTTASPFGSFGQTAAPPTTSQPVSFSFNTGAPATQSKGFFGGSTAPSKPSSVFGGAVAAPSVPSVDDGMEDDSVSGGGPGGFMSGLGGSAPSTTTASSNLFAPKQPTTTTTSNSWLFGGGAQQNQASKPSFSFATPSSSTASPPSAASTNSVFGAAPKFGSQPVFGAKPFGGGAPGLSKNASIFGGGATTGGSGGGFAQFAGGQKTSVFGGGAQQPATNASIFGGGAQTPAAPASSIFGGGSSANANKPSSFSSWR</sequence>
<feature type="compositionally biased region" description="Gly residues" evidence="1">
    <location>
        <begin position="853"/>
        <end position="866"/>
    </location>
</feature>
<dbReference type="GO" id="GO:0006606">
    <property type="term" value="P:protein import into nucleus"/>
    <property type="evidence" value="ECO:0007669"/>
    <property type="project" value="TreeGrafter"/>
</dbReference>
<name>A0A1I7U456_9PELO</name>
<feature type="compositionally biased region" description="Polar residues" evidence="1">
    <location>
        <begin position="763"/>
        <end position="815"/>
    </location>
</feature>
<accession>A0A1I7U456</accession>
<dbReference type="PANTHER" id="PTHR23193">
    <property type="entry name" value="NUCLEAR PORE COMPLEX PROTEIN NUP"/>
    <property type="match status" value="1"/>
</dbReference>
<feature type="compositionally biased region" description="Basic and acidic residues" evidence="1">
    <location>
        <begin position="214"/>
        <end position="227"/>
    </location>
</feature>
<dbReference type="eggNOG" id="KOG3630">
    <property type="taxonomic scope" value="Eukaryota"/>
</dbReference>
<reference evidence="3" key="1">
    <citation type="submission" date="2016-11" db="UniProtKB">
        <authorList>
            <consortium name="WormBaseParasite"/>
        </authorList>
    </citation>
    <scope>IDENTIFICATION</scope>
</reference>